<dbReference type="RefSeq" id="WP_036678920.1">
    <property type="nucleotide sequence ID" value="NZ_JNVM01000006.1"/>
</dbReference>
<organism evidence="1 2">
    <name type="scientific">Paenibacillus tyrfis</name>
    <dbReference type="NCBI Taxonomy" id="1501230"/>
    <lineage>
        <taxon>Bacteria</taxon>
        <taxon>Bacillati</taxon>
        <taxon>Bacillota</taxon>
        <taxon>Bacilli</taxon>
        <taxon>Bacillales</taxon>
        <taxon>Paenibacillaceae</taxon>
        <taxon>Paenibacillus</taxon>
    </lineage>
</organism>
<gene>
    <name evidence="1" type="ORF">ET33_31695</name>
</gene>
<comment type="caution">
    <text evidence="1">The sequence shown here is derived from an EMBL/GenBank/DDBJ whole genome shotgun (WGS) entry which is preliminary data.</text>
</comment>
<dbReference type="Proteomes" id="UP000028123">
    <property type="component" value="Unassembled WGS sequence"/>
</dbReference>
<accession>A0A081P6U8</accession>
<dbReference type="eggNOG" id="ENOG5030S5G">
    <property type="taxonomic scope" value="Bacteria"/>
</dbReference>
<dbReference type="AlphaFoldDB" id="A0A081P6U8"/>
<dbReference type="OrthoDB" id="2664127at2"/>
<proteinExistence type="predicted"/>
<evidence type="ECO:0000313" key="2">
    <source>
        <dbReference type="Proteomes" id="UP000028123"/>
    </source>
</evidence>
<reference evidence="1 2" key="1">
    <citation type="submission" date="2014-06" db="EMBL/GenBank/DDBJ databases">
        <title>Draft genome sequence of Paenibacillus sp. MSt1.</title>
        <authorList>
            <person name="Aw Y.K."/>
            <person name="Ong K.S."/>
            <person name="Gan H.M."/>
            <person name="Lee S.M."/>
        </authorList>
    </citation>
    <scope>NUCLEOTIDE SEQUENCE [LARGE SCALE GENOMIC DNA]</scope>
    <source>
        <strain evidence="1 2">MSt1</strain>
    </source>
</reference>
<dbReference type="EMBL" id="JNVM01000006">
    <property type="protein sequence ID" value="KEQ26421.1"/>
    <property type="molecule type" value="Genomic_DNA"/>
</dbReference>
<sequence length="121" mass="13844">MTACRHNHPLHVLFVLLTGLFLTFSWFIPIAEAENPPLTRSMTMGQSGASHVVSIASRQQTDNDMHTPVTGLPYLRSEAIRFPMRAFILERRSDRSIFLLLKQQLLMPLKYTVITYFAPQV</sequence>
<name>A0A081P6U8_9BACL</name>
<keyword evidence="2" id="KW-1185">Reference proteome</keyword>
<protein>
    <submittedName>
        <fullName evidence="1">Uncharacterized protein</fullName>
    </submittedName>
</protein>
<evidence type="ECO:0000313" key="1">
    <source>
        <dbReference type="EMBL" id="KEQ26421.1"/>
    </source>
</evidence>